<feature type="transmembrane region" description="Helical" evidence="1">
    <location>
        <begin position="355"/>
        <end position="377"/>
    </location>
</feature>
<dbReference type="EMBL" id="PVZS01000021">
    <property type="protein sequence ID" value="PSC03714.1"/>
    <property type="molecule type" value="Genomic_DNA"/>
</dbReference>
<reference evidence="4" key="1">
    <citation type="submission" date="2018-03" db="EMBL/GenBank/DDBJ databases">
        <authorList>
            <person name="Sun L."/>
            <person name="Liu H."/>
            <person name="Chen W."/>
            <person name="Huang K."/>
            <person name="Liu W."/>
            <person name="Gao X."/>
        </authorList>
    </citation>
    <scope>NUCLEOTIDE SEQUENCE [LARGE SCALE GENOMIC DNA]</scope>
    <source>
        <strain evidence="4">SH9</strain>
    </source>
</reference>
<keyword evidence="1" id="KW-0812">Transmembrane</keyword>
<feature type="transmembrane region" description="Helical" evidence="1">
    <location>
        <begin position="112"/>
        <end position="134"/>
    </location>
</feature>
<keyword evidence="1" id="KW-1133">Transmembrane helix</keyword>
<evidence type="ECO:0000259" key="2">
    <source>
        <dbReference type="Pfam" id="PF01757"/>
    </source>
</evidence>
<accession>A0A2T1HPY8</accession>
<feature type="transmembrane region" description="Helical" evidence="1">
    <location>
        <begin position="184"/>
        <end position="217"/>
    </location>
</feature>
<dbReference type="Proteomes" id="UP000239772">
    <property type="component" value="Unassembled WGS sequence"/>
</dbReference>
<comment type="caution">
    <text evidence="3">The sequence shown here is derived from an EMBL/GenBank/DDBJ whole genome shotgun (WGS) entry which is preliminary data.</text>
</comment>
<name>A0A2T1HPY8_9HYPH</name>
<evidence type="ECO:0000313" key="4">
    <source>
        <dbReference type="Proteomes" id="UP000239772"/>
    </source>
</evidence>
<proteinExistence type="predicted"/>
<dbReference type="InterPro" id="IPR050879">
    <property type="entry name" value="Acyltransferase_3"/>
</dbReference>
<dbReference type="GO" id="GO:0009103">
    <property type="term" value="P:lipopolysaccharide biosynthetic process"/>
    <property type="evidence" value="ECO:0007669"/>
    <property type="project" value="TreeGrafter"/>
</dbReference>
<feature type="transmembrane region" description="Helical" evidence="1">
    <location>
        <begin position="254"/>
        <end position="273"/>
    </location>
</feature>
<feature type="domain" description="Acyltransferase 3" evidence="2">
    <location>
        <begin position="33"/>
        <end position="369"/>
    </location>
</feature>
<dbReference type="GO" id="GO:0016020">
    <property type="term" value="C:membrane"/>
    <property type="evidence" value="ECO:0007669"/>
    <property type="project" value="TreeGrafter"/>
</dbReference>
<organism evidence="3 4">
    <name type="scientific">Alsobacter soli</name>
    <dbReference type="NCBI Taxonomy" id="2109933"/>
    <lineage>
        <taxon>Bacteria</taxon>
        <taxon>Pseudomonadati</taxon>
        <taxon>Pseudomonadota</taxon>
        <taxon>Alphaproteobacteria</taxon>
        <taxon>Hyphomicrobiales</taxon>
        <taxon>Alsobacteraceae</taxon>
        <taxon>Alsobacter</taxon>
    </lineage>
</organism>
<evidence type="ECO:0000256" key="1">
    <source>
        <dbReference type="SAM" id="Phobius"/>
    </source>
</evidence>
<dbReference type="PANTHER" id="PTHR23028">
    <property type="entry name" value="ACETYLTRANSFERASE"/>
    <property type="match status" value="1"/>
</dbReference>
<feature type="transmembrane region" description="Helical" evidence="1">
    <location>
        <begin position="326"/>
        <end position="349"/>
    </location>
</feature>
<dbReference type="GO" id="GO:0016747">
    <property type="term" value="F:acyltransferase activity, transferring groups other than amino-acyl groups"/>
    <property type="evidence" value="ECO:0007669"/>
    <property type="project" value="InterPro"/>
</dbReference>
<gene>
    <name evidence="3" type="ORF">SLNSH_17365</name>
</gene>
<keyword evidence="4" id="KW-1185">Reference proteome</keyword>
<evidence type="ECO:0000313" key="3">
    <source>
        <dbReference type="EMBL" id="PSC03714.1"/>
    </source>
</evidence>
<sequence length="403" mass="41953">MTATLPNAGRGELAPGGADAPLTRAVGPAYSHAALDGVRGIAAQVVFFGHALNLSLHAHLPENLVVVTAWTSRLAVMVFFALSGFVVALSLRRLSSGKAGGASWTTDYAIHRVARILPPLVLAVAVSMAVGWLGKSGLVDLVDVRSAELTTGPLAFVRGITLTFLPTDATFAVDGPLWSLRQEVFLYVVAGLLAFATVRRGVLGWITAACACAAAAIVSTRFFYPQSLALFGCGALAALYGTRPIVLKCARSPAVPLTLCAILLAPIALAGSAPRFAEALSADRLFLTFQLTTAPVIALGLLRVAVPESGADGSLARLQPLARYAYTLYVLHNPLLLASISIASQLGWAANPVSAATMGLIAVALTQAIAYAGALALEQPTVFRRWILAFLSRPGAAIPRVRA</sequence>
<dbReference type="InterPro" id="IPR002656">
    <property type="entry name" value="Acyl_transf_3_dom"/>
</dbReference>
<dbReference type="RefSeq" id="WP_106338283.1">
    <property type="nucleotide sequence ID" value="NZ_PVZS01000021.1"/>
</dbReference>
<feature type="transmembrane region" description="Helical" evidence="1">
    <location>
        <begin position="223"/>
        <end position="242"/>
    </location>
</feature>
<dbReference type="PANTHER" id="PTHR23028:SF53">
    <property type="entry name" value="ACYL_TRANSF_3 DOMAIN-CONTAINING PROTEIN"/>
    <property type="match status" value="1"/>
</dbReference>
<dbReference type="AlphaFoldDB" id="A0A2T1HPY8"/>
<dbReference type="OrthoDB" id="9796461at2"/>
<feature type="transmembrane region" description="Helical" evidence="1">
    <location>
        <begin position="70"/>
        <end position="91"/>
    </location>
</feature>
<feature type="transmembrane region" description="Helical" evidence="1">
    <location>
        <begin position="285"/>
        <end position="306"/>
    </location>
</feature>
<dbReference type="Pfam" id="PF01757">
    <property type="entry name" value="Acyl_transf_3"/>
    <property type="match status" value="1"/>
</dbReference>
<keyword evidence="1" id="KW-0472">Membrane</keyword>
<protein>
    <recommendedName>
        <fullName evidence="2">Acyltransferase 3 domain-containing protein</fullName>
    </recommendedName>
</protein>